<keyword evidence="4" id="KW-1185">Reference proteome</keyword>
<protein>
    <submittedName>
        <fullName evidence="3">Pep-cterm interaction domain protein</fullName>
    </submittedName>
</protein>
<name>A0A1L1PSH9_HYDIT</name>
<dbReference type="InterPro" id="IPR013424">
    <property type="entry name" value="Ice-binding_C"/>
</dbReference>
<organism evidence="3 4">
    <name type="scientific">Hydrogenophaga intermedia</name>
    <dbReference type="NCBI Taxonomy" id="65786"/>
    <lineage>
        <taxon>Bacteria</taxon>
        <taxon>Pseudomonadati</taxon>
        <taxon>Pseudomonadota</taxon>
        <taxon>Betaproteobacteria</taxon>
        <taxon>Burkholderiales</taxon>
        <taxon>Comamonadaceae</taxon>
        <taxon>Hydrogenophaga</taxon>
    </lineage>
</organism>
<keyword evidence="1" id="KW-0732">Signal</keyword>
<sequence length="228" mass="23532" precursor="true">MTSVRQLIAAAALCVAGTAPAFALVTNGSFTDGLTGWQTIGDVSVQGVAKRATLTTAYMDGDLEEFFNHSGVSAVDVNDLAPFAGVNVADLDVGGWAAEGSAMKQVLNVGAGDTLSLDFWFGLTSQDIGVSGFEDLAFVAIDGQIVQTFALGLLPSVGQFSYQFLTGGPVTLAFGIVDINDYAGVSEFRLDNISVSAVPEPETIAMLLAGLGVIGVTVRRRRATNASA</sequence>
<feature type="signal peptide" evidence="1">
    <location>
        <begin position="1"/>
        <end position="23"/>
    </location>
</feature>
<dbReference type="NCBIfam" id="TIGR02595">
    <property type="entry name" value="PEP_CTERM"/>
    <property type="match status" value="1"/>
</dbReference>
<gene>
    <name evidence="3" type="ORF">BN948_02728</name>
</gene>
<dbReference type="EMBL" id="CCAE010000021">
    <property type="protein sequence ID" value="CDN88295.1"/>
    <property type="molecule type" value="Genomic_DNA"/>
</dbReference>
<evidence type="ECO:0000313" key="4">
    <source>
        <dbReference type="Proteomes" id="UP000028878"/>
    </source>
</evidence>
<reference evidence="4" key="1">
    <citation type="submission" date="2014-11" db="EMBL/GenBank/DDBJ databases">
        <title>Draft genome sequence of Hydrogenophaga intermedia S1.</title>
        <authorList>
            <person name="Gan H.M."/>
            <person name="Chew T.H."/>
            <person name="Stolz A."/>
        </authorList>
    </citation>
    <scope>NUCLEOTIDE SEQUENCE [LARGE SCALE GENOMIC DNA]</scope>
    <source>
        <strain evidence="4">S1</strain>
    </source>
</reference>
<evidence type="ECO:0000259" key="2">
    <source>
        <dbReference type="Pfam" id="PF07589"/>
    </source>
</evidence>
<dbReference type="Pfam" id="PF07589">
    <property type="entry name" value="PEP-CTERM"/>
    <property type="match status" value="1"/>
</dbReference>
<proteinExistence type="predicted"/>
<accession>A0A1L1PSH9</accession>
<dbReference type="Proteomes" id="UP000028878">
    <property type="component" value="Unassembled WGS sequence"/>
</dbReference>
<dbReference type="AlphaFoldDB" id="A0A1L1PSH9"/>
<evidence type="ECO:0000313" key="3">
    <source>
        <dbReference type="EMBL" id="CDN88295.1"/>
    </source>
</evidence>
<feature type="domain" description="Ice-binding protein C-terminal" evidence="2">
    <location>
        <begin position="197"/>
        <end position="221"/>
    </location>
</feature>
<evidence type="ECO:0000256" key="1">
    <source>
        <dbReference type="SAM" id="SignalP"/>
    </source>
</evidence>
<dbReference type="RefSeq" id="WP_009518469.1">
    <property type="nucleotide sequence ID" value="NZ_CCAE010000021.1"/>
</dbReference>
<feature type="chain" id="PRO_5009681720" evidence="1">
    <location>
        <begin position="24"/>
        <end position="228"/>
    </location>
</feature>